<evidence type="ECO:0000256" key="1">
    <source>
        <dbReference type="SAM" id="MobiDB-lite"/>
    </source>
</evidence>
<feature type="region of interest" description="Disordered" evidence="1">
    <location>
        <begin position="210"/>
        <end position="271"/>
    </location>
</feature>
<name>A0A644VC93_9ZZZZ</name>
<feature type="compositionally biased region" description="Basic and acidic residues" evidence="1">
    <location>
        <begin position="210"/>
        <end position="267"/>
    </location>
</feature>
<comment type="caution">
    <text evidence="2">The sequence shown here is derived from an EMBL/GenBank/DDBJ whole genome shotgun (WGS) entry which is preliminary data.</text>
</comment>
<reference evidence="2" key="1">
    <citation type="submission" date="2019-08" db="EMBL/GenBank/DDBJ databases">
        <authorList>
            <person name="Kucharzyk K."/>
            <person name="Murdoch R.W."/>
            <person name="Higgins S."/>
            <person name="Loffler F."/>
        </authorList>
    </citation>
    <scope>NUCLEOTIDE SEQUENCE</scope>
</reference>
<organism evidence="2">
    <name type="scientific">bioreactor metagenome</name>
    <dbReference type="NCBI Taxonomy" id="1076179"/>
    <lineage>
        <taxon>unclassified sequences</taxon>
        <taxon>metagenomes</taxon>
        <taxon>ecological metagenomes</taxon>
    </lineage>
</organism>
<dbReference type="EMBL" id="VSSQ01000264">
    <property type="protein sequence ID" value="MPL88735.1"/>
    <property type="molecule type" value="Genomic_DNA"/>
</dbReference>
<sequence>MGGVLPADLDADIGRVVVEIGDQHLADQLVEMAVLLDHRADPAGEGADEAIGEKDAEEGADQRAADHVAEDLGRLVDRRHRLDHAKHRGDDAKRGHRVGHGLDRVARLHRVLVIGLELLVEDLLDLMRVVVIHRGGAHRVADHLDRLVILHDFRIFLENRRALRRLDMFLDGDGVLPHQPDQLEQQAQQVAIVGGLPGRAAEHLAEVAQRVPDRRKAVRQQERARRGTADHDQLERHRLQDDADLAACRDEAAEHHHEDDDHPDNADHSSLSTVRPAVLRGGLTDAAVQRRGAPAFLPAMMTLIE</sequence>
<accession>A0A644VC93</accession>
<dbReference type="AlphaFoldDB" id="A0A644VC93"/>
<proteinExistence type="predicted"/>
<protein>
    <submittedName>
        <fullName evidence="2">Uncharacterized protein</fullName>
    </submittedName>
</protein>
<evidence type="ECO:0000313" key="2">
    <source>
        <dbReference type="EMBL" id="MPL88735.1"/>
    </source>
</evidence>
<gene>
    <name evidence="2" type="ORF">SDC9_34762</name>
</gene>
<feature type="region of interest" description="Disordered" evidence="1">
    <location>
        <begin position="43"/>
        <end position="64"/>
    </location>
</feature>
<feature type="compositionally biased region" description="Acidic residues" evidence="1">
    <location>
        <begin position="46"/>
        <end position="59"/>
    </location>
</feature>